<dbReference type="InterPro" id="IPR052173">
    <property type="entry name" value="Beta-lactam_resp_regulator"/>
</dbReference>
<dbReference type="CDD" id="cd07341">
    <property type="entry name" value="M56_BlaR1_MecR1_like"/>
    <property type="match status" value="1"/>
</dbReference>
<feature type="transmembrane region" description="Helical" evidence="2">
    <location>
        <begin position="6"/>
        <end position="22"/>
    </location>
</feature>
<evidence type="ECO:0000256" key="2">
    <source>
        <dbReference type="SAM" id="Phobius"/>
    </source>
</evidence>
<keyword evidence="5" id="KW-1185">Reference proteome</keyword>
<dbReference type="EMBL" id="CP032157">
    <property type="protein sequence ID" value="AXY75405.1"/>
    <property type="molecule type" value="Genomic_DNA"/>
</dbReference>
<dbReference type="RefSeq" id="WP_119051286.1">
    <property type="nucleotide sequence ID" value="NZ_CP032157.1"/>
</dbReference>
<feature type="transmembrane region" description="Helical" evidence="2">
    <location>
        <begin position="94"/>
        <end position="116"/>
    </location>
</feature>
<keyword evidence="2" id="KW-0812">Transmembrane</keyword>
<gene>
    <name evidence="4" type="ORF">D3H65_16060</name>
</gene>
<sequence>MITYIIKSAVCSMLLLLVYRLLLQREKMYAFNRFYLLFSILFSLLVPLLSFQITQQAPAIIEDLYLPVIIPLEPEAQAQPQAITGSPAPPPNAISLSFLAIIIYALITLFLLIRFIRNLVRIRSAMAGNPILPYQQAQLILVNNDMPVHSFLHYVFMSQADYNDPPTRNALLTHELSHVRQKHSWDILFIELLQVFCWLNPSLIFYKKAIQLNHELQADDTVIKTHGDIRSYQHLLLDKIQQRQIIPLTSSFNYFITKKRLTMMTRSSNPTRITCLQLALLPLFLVAVFLFSGRTYAQTKNAPEKKPQPTTSPEKKRQEADTTVPRIVSFALPLGPGASPEQLDEFKSILGKSADTSGKSIIYKFSAEQRKQLKTLYSAMNAEQRKQYPMLMFIKPRPKKSPTAADLQRWSDPKMYGVWIGSKRVDNAELANYKPEDFVLYDESRLANNAVNYGKHYVQVSLYTSPQYDAMYKDGEESLVILKPYTGKPRPKAK</sequence>
<feature type="compositionally biased region" description="Basic and acidic residues" evidence="1">
    <location>
        <begin position="302"/>
        <end position="320"/>
    </location>
</feature>
<protein>
    <recommendedName>
        <fullName evidence="3">Peptidase M56 domain-containing protein</fullName>
    </recommendedName>
</protein>
<keyword evidence="2" id="KW-0472">Membrane</keyword>
<accession>A0A3B7MUU5</accession>
<dbReference type="Pfam" id="PF05569">
    <property type="entry name" value="Peptidase_M56"/>
    <property type="match status" value="1"/>
</dbReference>
<dbReference type="KEGG" id="pseg:D3H65_16060"/>
<keyword evidence="2" id="KW-1133">Transmembrane helix</keyword>
<organism evidence="4 5">
    <name type="scientific">Paraflavitalea soli</name>
    <dbReference type="NCBI Taxonomy" id="2315862"/>
    <lineage>
        <taxon>Bacteria</taxon>
        <taxon>Pseudomonadati</taxon>
        <taxon>Bacteroidota</taxon>
        <taxon>Chitinophagia</taxon>
        <taxon>Chitinophagales</taxon>
        <taxon>Chitinophagaceae</taxon>
        <taxon>Paraflavitalea</taxon>
    </lineage>
</organism>
<evidence type="ECO:0000256" key="1">
    <source>
        <dbReference type="SAM" id="MobiDB-lite"/>
    </source>
</evidence>
<dbReference type="OrthoDB" id="1522859at2"/>
<dbReference type="InterPro" id="IPR008756">
    <property type="entry name" value="Peptidase_M56"/>
</dbReference>
<dbReference type="PANTHER" id="PTHR34978">
    <property type="entry name" value="POSSIBLE SENSOR-TRANSDUCER PROTEIN BLAR"/>
    <property type="match status" value="1"/>
</dbReference>
<proteinExistence type="predicted"/>
<feature type="transmembrane region" description="Helical" evidence="2">
    <location>
        <begin position="34"/>
        <end position="53"/>
    </location>
</feature>
<dbReference type="Proteomes" id="UP000263900">
    <property type="component" value="Chromosome"/>
</dbReference>
<feature type="transmembrane region" description="Helical" evidence="2">
    <location>
        <begin position="273"/>
        <end position="291"/>
    </location>
</feature>
<evidence type="ECO:0000313" key="5">
    <source>
        <dbReference type="Proteomes" id="UP000263900"/>
    </source>
</evidence>
<feature type="region of interest" description="Disordered" evidence="1">
    <location>
        <begin position="300"/>
        <end position="322"/>
    </location>
</feature>
<feature type="domain" description="Peptidase M56" evidence="3">
    <location>
        <begin position="169"/>
        <end position="250"/>
    </location>
</feature>
<evidence type="ECO:0000259" key="3">
    <source>
        <dbReference type="Pfam" id="PF05569"/>
    </source>
</evidence>
<name>A0A3B7MUU5_9BACT</name>
<dbReference type="PANTHER" id="PTHR34978:SF3">
    <property type="entry name" value="SLR0241 PROTEIN"/>
    <property type="match status" value="1"/>
</dbReference>
<dbReference type="AlphaFoldDB" id="A0A3B7MUU5"/>
<reference evidence="4 5" key="1">
    <citation type="submission" date="2018-09" db="EMBL/GenBank/DDBJ databases">
        <title>Genome sequencing of strain 6GH32-13.</title>
        <authorList>
            <person name="Weon H.-Y."/>
            <person name="Heo J."/>
            <person name="Kwon S.-W."/>
        </authorList>
    </citation>
    <scope>NUCLEOTIDE SEQUENCE [LARGE SCALE GENOMIC DNA]</scope>
    <source>
        <strain evidence="4 5">5GH32-13</strain>
    </source>
</reference>
<evidence type="ECO:0000313" key="4">
    <source>
        <dbReference type="EMBL" id="AXY75405.1"/>
    </source>
</evidence>